<dbReference type="GO" id="GO:0006571">
    <property type="term" value="P:tyrosine biosynthetic process"/>
    <property type="evidence" value="ECO:0007669"/>
    <property type="project" value="InterPro"/>
</dbReference>
<dbReference type="SUPFAM" id="SSF51735">
    <property type="entry name" value="NAD(P)-binding Rossmann-fold domains"/>
    <property type="match status" value="1"/>
</dbReference>
<feature type="domain" description="Prephenate/arogenate dehydrogenase" evidence="3">
    <location>
        <begin position="104"/>
        <end position="393"/>
    </location>
</feature>
<evidence type="ECO:0000313" key="5">
    <source>
        <dbReference type="Proteomes" id="UP000012073"/>
    </source>
</evidence>
<dbReference type="InterPro" id="IPR046826">
    <property type="entry name" value="PDH_N"/>
</dbReference>
<dbReference type="InterPro" id="IPR045011">
    <property type="entry name" value="TYRAAT1/2"/>
</dbReference>
<dbReference type="OrthoDB" id="2414662at2759"/>
<sequence length="409" mass="45712">MERCGHERRRGPLTGGRCAMPPRKGSAVLATRRRMSLCWTAAVARLIWPQGCSTGLCYCPHFRATVVQYVPRVSHPLFLAPCHTAPIPPFPCFPCHNKIYHARLTIGVVGFGNFGQFISRFFARQGHRVIGQSRGNYDEKAAAIGCEYVNKPDLLMDAKPDVVIFCTSIMSLHTVLSKFPVHRLSGVLVADVLSVKMYPHDLLIRMLPSSADIVCTHPMFGPESGRDSWKGLPFVYDVVRVDPLRKKVCNNFISMWKREECKMVAMESFEHDEYAASTQFITHTTGTLARSSIRANGVGRMLSELNVVSTPINTRGFESLLSVVDTTTKDSDDLFYGLYKYNPQARAQLDKLESALRNIRTRLEAAEAAEAAAAKKMEKKYGLMNVNTKYSSISEEVLQNLILRVTAKS</sequence>
<dbReference type="GO" id="GO:0008977">
    <property type="term" value="F:prephenate dehydrogenase (NAD+) activity"/>
    <property type="evidence" value="ECO:0007669"/>
    <property type="project" value="InterPro"/>
</dbReference>
<dbReference type="PhylomeDB" id="R7QBM2"/>
<evidence type="ECO:0000256" key="2">
    <source>
        <dbReference type="SAM" id="Coils"/>
    </source>
</evidence>
<dbReference type="PROSITE" id="PS51176">
    <property type="entry name" value="PDH_ADH"/>
    <property type="match status" value="1"/>
</dbReference>
<dbReference type="EMBL" id="HG001721">
    <property type="protein sequence ID" value="CDF35183.1"/>
    <property type="molecule type" value="Genomic_DNA"/>
</dbReference>
<evidence type="ECO:0000259" key="3">
    <source>
        <dbReference type="PROSITE" id="PS51176"/>
    </source>
</evidence>
<dbReference type="InterPro" id="IPR003099">
    <property type="entry name" value="Prephen_DH"/>
</dbReference>
<dbReference type="Pfam" id="PF02153">
    <property type="entry name" value="PDH_N"/>
    <property type="match status" value="1"/>
</dbReference>
<accession>R7QBM2</accession>
<evidence type="ECO:0000256" key="1">
    <source>
        <dbReference type="ARBA" id="ARBA00023002"/>
    </source>
</evidence>
<dbReference type="PANTHER" id="PTHR43207:SF4">
    <property type="entry name" value="AROGENATE DEHYDROGENASE 2, CHLOROPLASTIC"/>
    <property type="match status" value="1"/>
</dbReference>
<evidence type="ECO:0000313" key="4">
    <source>
        <dbReference type="EMBL" id="CDF35183.1"/>
    </source>
</evidence>
<dbReference type="PANTHER" id="PTHR43207">
    <property type="entry name" value="AROGENATE DEHYDROGENASE-RELATED"/>
    <property type="match status" value="1"/>
</dbReference>
<organism evidence="4 5">
    <name type="scientific">Chondrus crispus</name>
    <name type="common">Carrageen Irish moss</name>
    <name type="synonym">Polymorpha crispa</name>
    <dbReference type="NCBI Taxonomy" id="2769"/>
    <lineage>
        <taxon>Eukaryota</taxon>
        <taxon>Rhodophyta</taxon>
        <taxon>Florideophyceae</taxon>
        <taxon>Rhodymeniophycidae</taxon>
        <taxon>Gigartinales</taxon>
        <taxon>Gigartinaceae</taxon>
        <taxon>Chondrus</taxon>
    </lineage>
</organism>
<proteinExistence type="predicted"/>
<dbReference type="InterPro" id="IPR059064">
    <property type="entry name" value="TYRAAT2_C"/>
</dbReference>
<dbReference type="KEGG" id="ccp:CHC_T00003598001"/>
<dbReference type="RefSeq" id="XP_005715002.1">
    <property type="nucleotide sequence ID" value="XM_005714945.1"/>
</dbReference>
<dbReference type="Pfam" id="PF26213">
    <property type="entry name" value="TYRAAT1_C"/>
    <property type="match status" value="1"/>
</dbReference>
<dbReference type="Gene3D" id="3.40.50.720">
    <property type="entry name" value="NAD(P)-binding Rossmann-like Domain"/>
    <property type="match status" value="1"/>
</dbReference>
<dbReference type="GO" id="GO:0033730">
    <property type="term" value="F:arogenate dehydrogenase (NADP+) activity"/>
    <property type="evidence" value="ECO:0007669"/>
    <property type="project" value="InterPro"/>
</dbReference>
<dbReference type="InterPro" id="IPR036291">
    <property type="entry name" value="NAD(P)-bd_dom_sf"/>
</dbReference>
<dbReference type="Gramene" id="CDF35183">
    <property type="protein sequence ID" value="CDF35183"/>
    <property type="gene ID" value="CHC_T00003598001"/>
</dbReference>
<dbReference type="GO" id="GO:0004665">
    <property type="term" value="F:prephenate dehydrogenase (NADP+) activity"/>
    <property type="evidence" value="ECO:0007669"/>
    <property type="project" value="InterPro"/>
</dbReference>
<reference evidence="5" key="1">
    <citation type="journal article" date="2013" name="Proc. Natl. Acad. Sci. U.S.A.">
        <title>Genome structure and metabolic features in the red seaweed Chondrus crispus shed light on evolution of the Archaeplastida.</title>
        <authorList>
            <person name="Collen J."/>
            <person name="Porcel B."/>
            <person name="Carre W."/>
            <person name="Ball S.G."/>
            <person name="Chaparro C."/>
            <person name="Tonon T."/>
            <person name="Barbeyron T."/>
            <person name="Michel G."/>
            <person name="Noel B."/>
            <person name="Valentin K."/>
            <person name="Elias M."/>
            <person name="Artiguenave F."/>
            <person name="Arun A."/>
            <person name="Aury J.M."/>
            <person name="Barbosa-Neto J.F."/>
            <person name="Bothwell J.H."/>
            <person name="Bouget F.Y."/>
            <person name="Brillet L."/>
            <person name="Cabello-Hurtado F."/>
            <person name="Capella-Gutierrez S."/>
            <person name="Charrier B."/>
            <person name="Cladiere L."/>
            <person name="Cock J.M."/>
            <person name="Coelho S.M."/>
            <person name="Colleoni C."/>
            <person name="Czjzek M."/>
            <person name="Da Silva C."/>
            <person name="Delage L."/>
            <person name="Denoeud F."/>
            <person name="Deschamps P."/>
            <person name="Dittami S.M."/>
            <person name="Gabaldon T."/>
            <person name="Gachon C.M."/>
            <person name="Groisillier A."/>
            <person name="Herve C."/>
            <person name="Jabbari K."/>
            <person name="Katinka M."/>
            <person name="Kloareg B."/>
            <person name="Kowalczyk N."/>
            <person name="Labadie K."/>
            <person name="Leblanc C."/>
            <person name="Lopez P.J."/>
            <person name="McLachlan D.H."/>
            <person name="Meslet-Cladiere L."/>
            <person name="Moustafa A."/>
            <person name="Nehr Z."/>
            <person name="Nyvall Collen P."/>
            <person name="Panaud O."/>
            <person name="Partensky F."/>
            <person name="Poulain J."/>
            <person name="Rensing S.A."/>
            <person name="Rousvoal S."/>
            <person name="Samson G."/>
            <person name="Symeonidi A."/>
            <person name="Weissenbach J."/>
            <person name="Zambounis A."/>
            <person name="Wincker P."/>
            <person name="Boyen C."/>
        </authorList>
    </citation>
    <scope>NUCLEOTIDE SEQUENCE [LARGE SCALE GENOMIC DNA]</scope>
    <source>
        <strain evidence="5">cv. Stackhouse</strain>
    </source>
</reference>
<feature type="coiled-coil region" evidence="2">
    <location>
        <begin position="342"/>
        <end position="376"/>
    </location>
</feature>
<name>R7QBM2_CHOCR</name>
<dbReference type="AlphaFoldDB" id="R7QBM2"/>
<dbReference type="STRING" id="2769.R7QBM2"/>
<keyword evidence="5" id="KW-1185">Reference proteome</keyword>
<protein>
    <recommendedName>
        <fullName evidence="3">Prephenate/arogenate dehydrogenase domain-containing protein</fullName>
    </recommendedName>
</protein>
<dbReference type="GeneID" id="17322718"/>
<dbReference type="Proteomes" id="UP000012073">
    <property type="component" value="Unassembled WGS sequence"/>
</dbReference>
<gene>
    <name evidence="4" type="ORF">CHC_T00003598001</name>
</gene>
<keyword evidence="1" id="KW-0560">Oxidoreductase</keyword>
<dbReference type="GO" id="GO:0070403">
    <property type="term" value="F:NAD+ binding"/>
    <property type="evidence" value="ECO:0007669"/>
    <property type="project" value="InterPro"/>
</dbReference>
<keyword evidence="2" id="KW-0175">Coiled coil</keyword>